<protein>
    <submittedName>
        <fullName evidence="1">Ammar1 transposase</fullName>
    </submittedName>
</protein>
<sequence>MQSGNEENNTSLVILQKLLELGWNVLSRPHLFHSMQNSLKNKIFNDADDVKSPLIQFFASKNQKFYEHGIMILSESWHKVSPCYSVERALFNPIPPTIFVYRRAYHPQIEFCLIFYGEFDKIM</sequence>
<dbReference type="AlphaFoldDB" id="A0ABD2BG57"/>
<reference evidence="1 2" key="1">
    <citation type="journal article" date="2024" name="Ann. Entomol. Soc. Am.">
        <title>Genomic analyses of the southern and eastern yellowjacket wasps (Hymenoptera: Vespidae) reveal evolutionary signatures of social life.</title>
        <authorList>
            <person name="Catto M.A."/>
            <person name="Caine P.B."/>
            <person name="Orr S.E."/>
            <person name="Hunt B.G."/>
            <person name="Goodisman M.A.D."/>
        </authorList>
    </citation>
    <scope>NUCLEOTIDE SEQUENCE [LARGE SCALE GENOMIC DNA]</scope>
    <source>
        <strain evidence="1">233</strain>
        <tissue evidence="1">Head and thorax</tissue>
    </source>
</reference>
<proteinExistence type="predicted"/>
<accession>A0ABD2BG57</accession>
<dbReference type="Proteomes" id="UP001607302">
    <property type="component" value="Unassembled WGS sequence"/>
</dbReference>
<comment type="caution">
    <text evidence="1">The sequence shown here is derived from an EMBL/GenBank/DDBJ whole genome shotgun (WGS) entry which is preliminary data.</text>
</comment>
<evidence type="ECO:0000313" key="1">
    <source>
        <dbReference type="EMBL" id="KAL2731735.1"/>
    </source>
</evidence>
<dbReference type="EMBL" id="JAUDFV010000102">
    <property type="protein sequence ID" value="KAL2731735.1"/>
    <property type="molecule type" value="Genomic_DNA"/>
</dbReference>
<organism evidence="1 2">
    <name type="scientific">Vespula squamosa</name>
    <name type="common">Southern yellow jacket</name>
    <name type="synonym">Wasp</name>
    <dbReference type="NCBI Taxonomy" id="30214"/>
    <lineage>
        <taxon>Eukaryota</taxon>
        <taxon>Metazoa</taxon>
        <taxon>Ecdysozoa</taxon>
        <taxon>Arthropoda</taxon>
        <taxon>Hexapoda</taxon>
        <taxon>Insecta</taxon>
        <taxon>Pterygota</taxon>
        <taxon>Neoptera</taxon>
        <taxon>Endopterygota</taxon>
        <taxon>Hymenoptera</taxon>
        <taxon>Apocrita</taxon>
        <taxon>Aculeata</taxon>
        <taxon>Vespoidea</taxon>
        <taxon>Vespidae</taxon>
        <taxon>Vespinae</taxon>
        <taxon>Vespula</taxon>
    </lineage>
</organism>
<dbReference type="InterPro" id="IPR036397">
    <property type="entry name" value="RNaseH_sf"/>
</dbReference>
<dbReference type="Gene3D" id="3.30.420.10">
    <property type="entry name" value="Ribonuclease H-like superfamily/Ribonuclease H"/>
    <property type="match status" value="1"/>
</dbReference>
<name>A0ABD2BG57_VESSQ</name>
<gene>
    <name evidence="1" type="ORF">V1478_004423</name>
</gene>
<evidence type="ECO:0000313" key="2">
    <source>
        <dbReference type="Proteomes" id="UP001607302"/>
    </source>
</evidence>
<keyword evidence="2" id="KW-1185">Reference proteome</keyword>